<name>A0AAD4P6X1_PERFH</name>
<keyword evidence="3" id="KW-1185">Reference proteome</keyword>
<keyword evidence="1" id="KW-0732">Signal</keyword>
<dbReference type="EMBL" id="SDAM02000122">
    <property type="protein sequence ID" value="KAH6828506.1"/>
    <property type="molecule type" value="Genomic_DNA"/>
</dbReference>
<feature type="chain" id="PRO_5042180940" evidence="1">
    <location>
        <begin position="21"/>
        <end position="274"/>
    </location>
</feature>
<evidence type="ECO:0000313" key="2">
    <source>
        <dbReference type="EMBL" id="KAH6828506.1"/>
    </source>
</evidence>
<comment type="caution">
    <text evidence="2">The sequence shown here is derived from an EMBL/GenBank/DDBJ whole genome shotgun (WGS) entry which is preliminary data.</text>
</comment>
<feature type="signal peptide" evidence="1">
    <location>
        <begin position="1"/>
        <end position="20"/>
    </location>
</feature>
<proteinExistence type="predicted"/>
<dbReference type="AlphaFoldDB" id="A0AAD4P6X1"/>
<evidence type="ECO:0000256" key="1">
    <source>
        <dbReference type="SAM" id="SignalP"/>
    </source>
</evidence>
<dbReference type="InterPro" id="IPR009003">
    <property type="entry name" value="Peptidase_S1_PA"/>
</dbReference>
<accession>A0AAD4P6X1</accession>
<sequence>MASPALLAPLLAQMRGLLEAVSPSVVAIKTNFSPAENGEFQPCTRVGTGIFVDRDLIVTSAHAIGLVSTVRSCFIGRTIALTAGNKVLKTRPLAVNFGGDVAVLVAEGDLPRPPAACAVARSVPSKELPLLVMTLQENCSGQGMVQMKFRSTEDNTERSAWAYPIGDNFGWVRYGGEPVDEIKIIPGSPWFSLGRDVVGIASWEAGDEPAGSVGGFVVPPSRITALLDYAKGKGTHDPIVIDPWITATTIADDCPAAQDSFQNVASSTIVTLYV</sequence>
<organism evidence="2 3">
    <name type="scientific">Perilla frutescens var. hirtella</name>
    <name type="common">Perilla citriodora</name>
    <name type="synonym">Perilla setoyensis</name>
    <dbReference type="NCBI Taxonomy" id="608512"/>
    <lineage>
        <taxon>Eukaryota</taxon>
        <taxon>Viridiplantae</taxon>
        <taxon>Streptophyta</taxon>
        <taxon>Embryophyta</taxon>
        <taxon>Tracheophyta</taxon>
        <taxon>Spermatophyta</taxon>
        <taxon>Magnoliopsida</taxon>
        <taxon>eudicotyledons</taxon>
        <taxon>Gunneridae</taxon>
        <taxon>Pentapetalae</taxon>
        <taxon>asterids</taxon>
        <taxon>lamiids</taxon>
        <taxon>Lamiales</taxon>
        <taxon>Lamiaceae</taxon>
        <taxon>Nepetoideae</taxon>
        <taxon>Elsholtzieae</taxon>
        <taxon>Perilla</taxon>
    </lineage>
</organism>
<gene>
    <name evidence="2" type="ORF">C2S53_013754</name>
</gene>
<reference evidence="2 3" key="1">
    <citation type="journal article" date="2021" name="Nat. Commun.">
        <title>Incipient diploidization of the medicinal plant Perilla within 10,000 years.</title>
        <authorList>
            <person name="Zhang Y."/>
            <person name="Shen Q."/>
            <person name="Leng L."/>
            <person name="Zhang D."/>
            <person name="Chen S."/>
            <person name="Shi Y."/>
            <person name="Ning Z."/>
            <person name="Chen S."/>
        </authorList>
    </citation>
    <scope>NUCLEOTIDE SEQUENCE [LARGE SCALE GENOMIC DNA]</scope>
    <source>
        <strain evidence="3">cv. PC099</strain>
    </source>
</reference>
<dbReference type="Gene3D" id="2.40.10.10">
    <property type="entry name" value="Trypsin-like serine proteases"/>
    <property type="match status" value="1"/>
</dbReference>
<dbReference type="SUPFAM" id="SSF50494">
    <property type="entry name" value="Trypsin-like serine proteases"/>
    <property type="match status" value="1"/>
</dbReference>
<dbReference type="InterPro" id="IPR043504">
    <property type="entry name" value="Peptidase_S1_PA_chymotrypsin"/>
</dbReference>
<evidence type="ECO:0000313" key="3">
    <source>
        <dbReference type="Proteomes" id="UP001190926"/>
    </source>
</evidence>
<protein>
    <submittedName>
        <fullName evidence="2">Uncharacterized protein</fullName>
    </submittedName>
</protein>
<dbReference type="Proteomes" id="UP001190926">
    <property type="component" value="Unassembled WGS sequence"/>
</dbReference>